<comment type="caution">
    <text evidence="1">The sequence shown here is derived from an EMBL/GenBank/DDBJ whole genome shotgun (WGS) entry which is preliminary data.</text>
</comment>
<dbReference type="RefSeq" id="WP_089723699.1">
    <property type="nucleotide sequence ID" value="NZ_FNBJ01000064.1"/>
</dbReference>
<reference evidence="1 2" key="1">
    <citation type="submission" date="2016-10" db="EMBL/GenBank/DDBJ databases">
        <authorList>
            <person name="Varghese N."/>
            <person name="Submissions S."/>
        </authorList>
    </citation>
    <scope>NUCLEOTIDE SEQUENCE [LARGE SCALE GENOMIC DNA]</scope>
    <source>
        <strain evidence="1 2">WG2</strain>
    </source>
</reference>
<dbReference type="EMBL" id="FNBJ01000064">
    <property type="protein sequence ID" value="SDG22111.1"/>
    <property type="molecule type" value="Genomic_DNA"/>
</dbReference>
<organism evidence="1 2">
    <name type="scientific">Halanaerobium congolense</name>
    <dbReference type="NCBI Taxonomy" id="54121"/>
    <lineage>
        <taxon>Bacteria</taxon>
        <taxon>Bacillati</taxon>
        <taxon>Bacillota</taxon>
        <taxon>Clostridia</taxon>
        <taxon>Halanaerobiales</taxon>
        <taxon>Halanaerobiaceae</taxon>
        <taxon>Halanaerobium</taxon>
    </lineage>
</organism>
<evidence type="ECO:0000313" key="2">
    <source>
        <dbReference type="Proteomes" id="UP000199519"/>
    </source>
</evidence>
<sequence length="205" mass="24044">MLISQKERTNMIKLFGEEAIKNLETIENPNSSAEEKEHASFWLHRKVLLTFKEKIEKALKGIKDLKEFIDKNKSNKREKKRVSKARKLKSNLEDSLYIFGETVITHLVKFEEVAKIKDLAAIIQKEPDELKELAKNYDEDRDESLFMFLIYTEGAEGEKKPLARSIHHYLLTRAESDPEFQKVFLDKLDQVEKGEKRAHLELIKK</sequence>
<keyword evidence="2" id="KW-1185">Reference proteome</keyword>
<protein>
    <submittedName>
        <fullName evidence="1">Uncharacterized protein</fullName>
    </submittedName>
</protein>
<evidence type="ECO:0000313" key="1">
    <source>
        <dbReference type="EMBL" id="SDG22111.1"/>
    </source>
</evidence>
<proteinExistence type="predicted"/>
<accession>A0ABY0NVL5</accession>
<dbReference type="Proteomes" id="UP000199519">
    <property type="component" value="Unassembled WGS sequence"/>
</dbReference>
<name>A0ABY0NVL5_9FIRM</name>
<gene>
    <name evidence="1" type="ORF">SAMN04488598_1645</name>
</gene>